<evidence type="ECO:0000256" key="2">
    <source>
        <dbReference type="ARBA" id="ARBA00011738"/>
    </source>
</evidence>
<dbReference type="InterPro" id="IPR038471">
    <property type="entry name" value="MecA_C_sf"/>
</dbReference>
<dbReference type="PANTHER" id="PTHR39161:SF1">
    <property type="entry name" value="ADAPTER PROTEIN MECA 1"/>
    <property type="match status" value="1"/>
</dbReference>
<evidence type="ECO:0000313" key="4">
    <source>
        <dbReference type="EMBL" id="GER69320.1"/>
    </source>
</evidence>
<comment type="similarity">
    <text evidence="1">Belongs to the MecA family.</text>
</comment>
<dbReference type="Gene3D" id="3.30.70.1950">
    <property type="match status" value="1"/>
</dbReference>
<dbReference type="GO" id="GO:0030420">
    <property type="term" value="P:establishment of competence for transformation"/>
    <property type="evidence" value="ECO:0007669"/>
    <property type="project" value="UniProtKB-KW"/>
</dbReference>
<name>A0A5J4JFT7_9BACI</name>
<dbReference type="EMBL" id="BKZQ01000005">
    <property type="protein sequence ID" value="GER69320.1"/>
    <property type="molecule type" value="Genomic_DNA"/>
</dbReference>
<dbReference type="Proteomes" id="UP000391919">
    <property type="component" value="Unassembled WGS sequence"/>
</dbReference>
<proteinExistence type="inferred from homology"/>
<evidence type="ECO:0000256" key="3">
    <source>
        <dbReference type="ARBA" id="ARBA00023287"/>
    </source>
</evidence>
<dbReference type="RefSeq" id="WP_151679481.1">
    <property type="nucleotide sequence ID" value="NZ_BKZP01000004.1"/>
</dbReference>
<dbReference type="PANTHER" id="PTHR39161">
    <property type="entry name" value="ADAPTER PROTEIN MECA"/>
    <property type="match status" value="1"/>
</dbReference>
<sequence>MKLERISSNKIKYSISFDELTERGILVNDLDSPVWNHLFDEMLELADEAYDVGGSEMLSIEIYSLSVHEMVLILTLGEEDEATSGRDWFDEDNPLQEDVYWFQSIEEVIALARFLKNVGQIAETSLYCFEERYYLLVEPGAKMAPFFLEYGERARISPFMVREYGLAVFENGALHRILEHFR</sequence>
<reference evidence="4 5" key="1">
    <citation type="submission" date="2019-09" db="EMBL/GenBank/DDBJ databases">
        <title>Draft genome sequence of Bacillus sp. JC-7.</title>
        <authorList>
            <person name="Tanaka N."/>
            <person name="Shiwa Y."/>
            <person name="Fujita N."/>
            <person name="Tanasupawat S."/>
        </authorList>
    </citation>
    <scope>NUCLEOTIDE SEQUENCE [LARGE SCALE GENOMIC DNA]</scope>
    <source>
        <strain evidence="4 5">JC-7</strain>
    </source>
</reference>
<dbReference type="Pfam" id="PF05389">
    <property type="entry name" value="MecA"/>
    <property type="match status" value="2"/>
</dbReference>
<evidence type="ECO:0000256" key="1">
    <source>
        <dbReference type="ARBA" id="ARBA00005397"/>
    </source>
</evidence>
<protein>
    <submittedName>
        <fullName evidence="4">Uncharacterized protein</fullName>
    </submittedName>
</protein>
<dbReference type="InterPro" id="IPR008681">
    <property type="entry name" value="Neg-reg_MecA"/>
</dbReference>
<comment type="subunit">
    <text evidence="2">Homodimer.</text>
</comment>
<organism evidence="4 5">
    <name type="scientific">Weizmannia acidilactici</name>
    <dbReference type="NCBI Taxonomy" id="2607726"/>
    <lineage>
        <taxon>Bacteria</taxon>
        <taxon>Bacillati</taxon>
        <taxon>Bacillota</taxon>
        <taxon>Bacilli</taxon>
        <taxon>Bacillales</taxon>
        <taxon>Bacillaceae</taxon>
        <taxon>Heyndrickxia</taxon>
    </lineage>
</organism>
<accession>A0A5J4JFT7</accession>
<evidence type="ECO:0000313" key="5">
    <source>
        <dbReference type="Proteomes" id="UP000391919"/>
    </source>
</evidence>
<keyword evidence="5" id="KW-1185">Reference proteome</keyword>
<keyword evidence="3" id="KW-0178">Competence</keyword>
<dbReference type="AlphaFoldDB" id="A0A5J4JFT7"/>
<comment type="caution">
    <text evidence="4">The sequence shown here is derived from an EMBL/GenBank/DDBJ whole genome shotgun (WGS) entry which is preliminary data.</text>
</comment>
<gene>
    <name evidence="4" type="ORF">BpJC7_06230</name>
</gene>